<feature type="signal peptide" evidence="7">
    <location>
        <begin position="1"/>
        <end position="20"/>
    </location>
</feature>
<dbReference type="InterPro" id="IPR032799">
    <property type="entry name" value="TAXi_C"/>
</dbReference>
<evidence type="ECO:0000256" key="5">
    <source>
        <dbReference type="ARBA" id="ARBA00023180"/>
    </source>
</evidence>
<organism evidence="9 10">
    <name type="scientific">Iris pallida</name>
    <name type="common">Sweet iris</name>
    <dbReference type="NCBI Taxonomy" id="29817"/>
    <lineage>
        <taxon>Eukaryota</taxon>
        <taxon>Viridiplantae</taxon>
        <taxon>Streptophyta</taxon>
        <taxon>Embryophyta</taxon>
        <taxon>Tracheophyta</taxon>
        <taxon>Spermatophyta</taxon>
        <taxon>Magnoliopsida</taxon>
        <taxon>Liliopsida</taxon>
        <taxon>Asparagales</taxon>
        <taxon>Iridaceae</taxon>
        <taxon>Iridoideae</taxon>
        <taxon>Irideae</taxon>
        <taxon>Iris</taxon>
    </lineage>
</organism>
<evidence type="ECO:0000259" key="8">
    <source>
        <dbReference type="PROSITE" id="PS51767"/>
    </source>
</evidence>
<dbReference type="Proteomes" id="UP001140949">
    <property type="component" value="Unassembled WGS sequence"/>
</dbReference>
<dbReference type="PANTHER" id="PTHR13683">
    <property type="entry name" value="ASPARTYL PROTEASES"/>
    <property type="match status" value="1"/>
</dbReference>
<dbReference type="AlphaFoldDB" id="A0AAX6F1X0"/>
<gene>
    <name evidence="9" type="ORF">M6B38_156860</name>
</gene>
<reference evidence="9" key="2">
    <citation type="submission" date="2023-04" db="EMBL/GenBank/DDBJ databases">
        <authorList>
            <person name="Bruccoleri R.E."/>
            <person name="Oakeley E.J."/>
            <person name="Faust A.-M."/>
            <person name="Dessus-Babus S."/>
            <person name="Altorfer M."/>
            <person name="Burckhardt D."/>
            <person name="Oertli M."/>
            <person name="Naumann U."/>
            <person name="Petersen F."/>
            <person name="Wong J."/>
        </authorList>
    </citation>
    <scope>NUCLEOTIDE SEQUENCE</scope>
    <source>
        <strain evidence="9">GSM-AAB239-AS_SAM_17_03QT</strain>
        <tissue evidence="9">Leaf</tissue>
    </source>
</reference>
<feature type="active site" evidence="6">
    <location>
        <position position="101"/>
    </location>
</feature>
<name>A0AAX6F1X0_IRIPA</name>
<keyword evidence="2" id="KW-0645">Protease</keyword>
<dbReference type="InterPro" id="IPR033121">
    <property type="entry name" value="PEPTIDASE_A1"/>
</dbReference>
<feature type="domain" description="Peptidase A1" evidence="8">
    <location>
        <begin position="83"/>
        <end position="439"/>
    </location>
</feature>
<dbReference type="PRINTS" id="PR00792">
    <property type="entry name" value="PEPSIN"/>
</dbReference>
<dbReference type="EMBL" id="JANAVB010032420">
    <property type="protein sequence ID" value="KAJ6810427.1"/>
    <property type="molecule type" value="Genomic_DNA"/>
</dbReference>
<dbReference type="SUPFAM" id="SSF50630">
    <property type="entry name" value="Acid proteases"/>
    <property type="match status" value="1"/>
</dbReference>
<dbReference type="CDD" id="cd05476">
    <property type="entry name" value="pepsin_A_like_plant"/>
    <property type="match status" value="1"/>
</dbReference>
<accession>A0AAX6F1X0</accession>
<evidence type="ECO:0000256" key="7">
    <source>
        <dbReference type="SAM" id="SignalP"/>
    </source>
</evidence>
<keyword evidence="7" id="KW-0732">Signal</keyword>
<dbReference type="FunFam" id="2.40.70.10:FF:000020">
    <property type="entry name" value="Aspartic proteinase-like protein 2"/>
    <property type="match status" value="1"/>
</dbReference>
<dbReference type="GO" id="GO:0006508">
    <property type="term" value="P:proteolysis"/>
    <property type="evidence" value="ECO:0007669"/>
    <property type="project" value="UniProtKB-KW"/>
</dbReference>
<evidence type="ECO:0000256" key="2">
    <source>
        <dbReference type="ARBA" id="ARBA00022670"/>
    </source>
</evidence>
<dbReference type="InterPro" id="IPR021109">
    <property type="entry name" value="Peptidase_aspartic_dom_sf"/>
</dbReference>
<comment type="caution">
    <text evidence="9">The sequence shown here is derived from an EMBL/GenBank/DDBJ whole genome shotgun (WGS) entry which is preliminary data.</text>
</comment>
<evidence type="ECO:0000256" key="1">
    <source>
        <dbReference type="ARBA" id="ARBA00007447"/>
    </source>
</evidence>
<comment type="similarity">
    <text evidence="1">Belongs to the peptidase A1 family.</text>
</comment>
<reference evidence="9" key="1">
    <citation type="journal article" date="2023" name="GigaByte">
        <title>Genome assembly of the bearded iris, Iris pallida Lam.</title>
        <authorList>
            <person name="Bruccoleri R.E."/>
            <person name="Oakeley E.J."/>
            <person name="Faust A.M.E."/>
            <person name="Altorfer M."/>
            <person name="Dessus-Babus S."/>
            <person name="Burckhardt D."/>
            <person name="Oertli M."/>
            <person name="Naumann U."/>
            <person name="Petersen F."/>
            <person name="Wong J."/>
        </authorList>
    </citation>
    <scope>NUCLEOTIDE SEQUENCE</scope>
    <source>
        <strain evidence="9">GSM-AAB239-AS_SAM_17_03QT</strain>
    </source>
</reference>
<proteinExistence type="inferred from homology"/>
<evidence type="ECO:0000313" key="10">
    <source>
        <dbReference type="Proteomes" id="UP001140949"/>
    </source>
</evidence>
<evidence type="ECO:0000256" key="6">
    <source>
        <dbReference type="PIRSR" id="PIRSR601461-1"/>
    </source>
</evidence>
<keyword evidence="4" id="KW-0378">Hydrolase</keyword>
<dbReference type="FunFam" id="2.40.70.10:FF:000018">
    <property type="entry name" value="Aspartic proteinase-like protein 2"/>
    <property type="match status" value="1"/>
</dbReference>
<dbReference type="Pfam" id="PF14541">
    <property type="entry name" value="TAXi_C"/>
    <property type="match status" value="1"/>
</dbReference>
<keyword evidence="10" id="KW-1185">Reference proteome</keyword>
<dbReference type="Pfam" id="PF14543">
    <property type="entry name" value="TAXi_N"/>
    <property type="match status" value="1"/>
</dbReference>
<feature type="chain" id="PRO_5043836678" evidence="7">
    <location>
        <begin position="21"/>
        <end position="499"/>
    </location>
</feature>
<dbReference type="InterPro" id="IPR034161">
    <property type="entry name" value="Pepsin-like_plant"/>
</dbReference>
<sequence>MRILLVLLILLLLSLALVYAVDGFGLPAKLTLERSVPFRTGLNELRSRDRARHGRLLQGLTSAAGVVDFPVDGSSDPYTVGLYFTRVKLGNPPKEFYVQIDSGSDILWVTCTPCNGCPTTSGLNIPMQFFDPAMSSSASSITCMDERCTSGIQTGQSQCPSSGSSNSMCSYSSTYGDGSGTSGYYVSDTLFFDTITENEQTANSSATILFGCSTQLSGSLTKPDRAVDGIFGFGQHDLSVISQLSSAGVAPKVFSHCLKGTDNGGGILVLGEIIEPGIVYTPLVQSQPHYNLDLQSIAVNGQTLNVDSSVFSTSTSQGTIIDSGTTLAYLTEQAYDPFVAAIANSVSPSVKEYDVKGNQCFITTSSASDAFPPVTLNFAGGATMALKPEDYLLQQESIDNANVWCIGWQKNQGVTILGDLVLKDKIFVYDLVNQRIGWATYDCSSPVNVTTTSGSGKSEYVNPGQFAVSGGSSGTADYNLLPISIIAVVHIFVFWKIEL</sequence>
<dbReference type="GO" id="GO:0004190">
    <property type="term" value="F:aspartic-type endopeptidase activity"/>
    <property type="evidence" value="ECO:0007669"/>
    <property type="project" value="UniProtKB-KW"/>
</dbReference>
<dbReference type="Gene3D" id="2.40.70.10">
    <property type="entry name" value="Acid Proteases"/>
    <property type="match status" value="2"/>
</dbReference>
<evidence type="ECO:0000256" key="4">
    <source>
        <dbReference type="ARBA" id="ARBA00022801"/>
    </source>
</evidence>
<dbReference type="PROSITE" id="PS51767">
    <property type="entry name" value="PEPTIDASE_A1"/>
    <property type="match status" value="1"/>
</dbReference>
<keyword evidence="3" id="KW-0064">Aspartyl protease</keyword>
<dbReference type="InterPro" id="IPR001461">
    <property type="entry name" value="Aspartic_peptidase_A1"/>
</dbReference>
<evidence type="ECO:0000313" key="9">
    <source>
        <dbReference type="EMBL" id="KAJ6810427.1"/>
    </source>
</evidence>
<protein>
    <submittedName>
        <fullName evidence="9">Aspartic proteinase-like protein 2</fullName>
    </submittedName>
</protein>
<dbReference type="InterPro" id="IPR032861">
    <property type="entry name" value="TAXi_N"/>
</dbReference>
<feature type="active site" evidence="6">
    <location>
        <position position="322"/>
    </location>
</feature>
<dbReference type="PANTHER" id="PTHR13683:SF875">
    <property type="entry name" value="EUKARYOTIC ASPARTYL PROTEASE FAMILY PROTEIN"/>
    <property type="match status" value="1"/>
</dbReference>
<keyword evidence="5" id="KW-0325">Glycoprotein</keyword>
<evidence type="ECO:0000256" key="3">
    <source>
        <dbReference type="ARBA" id="ARBA00022750"/>
    </source>
</evidence>